<dbReference type="PROSITE" id="PS50835">
    <property type="entry name" value="IG_LIKE"/>
    <property type="match status" value="1"/>
</dbReference>
<dbReference type="SMART" id="SM00409">
    <property type="entry name" value="IG"/>
    <property type="match status" value="1"/>
</dbReference>
<protein>
    <recommendedName>
        <fullName evidence="1">Ig-like domain-containing protein</fullName>
    </recommendedName>
</protein>
<dbReference type="PANTHER" id="PTHR23267">
    <property type="entry name" value="IMMUNOGLOBULIN LIGHT CHAIN"/>
    <property type="match status" value="1"/>
</dbReference>
<dbReference type="SMART" id="SM00406">
    <property type="entry name" value="IGv"/>
    <property type="match status" value="1"/>
</dbReference>
<accession>A0A6I8RV79</accession>
<dbReference type="InterPro" id="IPR036179">
    <property type="entry name" value="Ig-like_dom_sf"/>
</dbReference>
<dbReference type="InterPro" id="IPR003599">
    <property type="entry name" value="Ig_sub"/>
</dbReference>
<dbReference type="Ensembl" id="ENSXETT00000085458">
    <property type="protein sequence ID" value="ENSXETP00000088971"/>
    <property type="gene ID" value="ENSXETG00000043953"/>
</dbReference>
<proteinExistence type="predicted"/>
<organism evidence="2">
    <name type="scientific">Xenopus tropicalis</name>
    <name type="common">Western clawed frog</name>
    <name type="synonym">Silurana tropicalis</name>
    <dbReference type="NCBI Taxonomy" id="8364"/>
    <lineage>
        <taxon>Eukaryota</taxon>
        <taxon>Metazoa</taxon>
        <taxon>Chordata</taxon>
        <taxon>Craniata</taxon>
        <taxon>Vertebrata</taxon>
        <taxon>Euteleostomi</taxon>
        <taxon>Amphibia</taxon>
        <taxon>Batrachia</taxon>
        <taxon>Anura</taxon>
        <taxon>Pipoidea</taxon>
        <taxon>Pipidae</taxon>
        <taxon>Xenopodinae</taxon>
        <taxon>Xenopus</taxon>
        <taxon>Silurana</taxon>
    </lineage>
</organism>
<dbReference type="InterPro" id="IPR013106">
    <property type="entry name" value="Ig_V-set"/>
</dbReference>
<reference evidence="2" key="1">
    <citation type="journal article" date="2010" name="Science">
        <title>The genome of the Western clawed frog Xenopus tropicalis.</title>
        <authorList>
            <person name="Hellsten U."/>
            <person name="Harland R.M."/>
            <person name="Gilchrist M.J."/>
            <person name="Hendrix D."/>
            <person name="Jurka J."/>
            <person name="Kapitonov V."/>
            <person name="Ovcharenko I."/>
            <person name="Putnam N.H."/>
            <person name="Shu S."/>
            <person name="Taher L."/>
            <person name="Blitz I.L."/>
            <person name="Blumberg B."/>
            <person name="Dichmann D.S."/>
            <person name="Dubchak I."/>
            <person name="Amaya E."/>
            <person name="Detter J.C."/>
            <person name="Fletcher R."/>
            <person name="Gerhard D.S."/>
            <person name="Goodstein D."/>
            <person name="Graves T."/>
            <person name="Grigoriev I.V."/>
            <person name="Grimwood J."/>
            <person name="Kawashima T."/>
            <person name="Lindquist E."/>
            <person name="Lucas S.M."/>
            <person name="Mead P.E."/>
            <person name="Mitros T."/>
            <person name="Ogino H."/>
            <person name="Ohta Y."/>
            <person name="Poliakov A.V."/>
            <person name="Pollet N."/>
            <person name="Robert J."/>
            <person name="Salamov A."/>
            <person name="Sater A.K."/>
            <person name="Schmutz J."/>
            <person name="Terry A."/>
            <person name="Vize P.D."/>
            <person name="Warren W.C."/>
            <person name="Wells D."/>
            <person name="Wills A."/>
            <person name="Wilson R.K."/>
            <person name="Zimmerman L.B."/>
            <person name="Zorn A.M."/>
            <person name="Grainger R."/>
            <person name="Grammer T."/>
            <person name="Khokha M.K."/>
            <person name="Richardson P.M."/>
            <person name="Rokhsar D.S."/>
        </authorList>
    </citation>
    <scope>NUCLEOTIDE SEQUENCE [LARGE SCALE GENOMIC DNA]</scope>
    <source>
        <strain evidence="2">Nigerian</strain>
    </source>
</reference>
<dbReference type="GeneTree" id="ENSGT00940000161517"/>
<dbReference type="InterPro" id="IPR007110">
    <property type="entry name" value="Ig-like_dom"/>
</dbReference>
<dbReference type="InParanoid" id="A0A6I8RV79"/>
<sequence>NKWTCHLIPCYISILGSRAQQLIQPPSVSISQGNQATMSCELSKGTSISSYSIRFYQQRLGNNPRFLLWYGSDSSKGQGTGVPDRFSGSKDISKNAGYITIRGALLEDDADYHCAIWHSPSSSLVQREILW</sequence>
<dbReference type="Gene3D" id="2.60.40.10">
    <property type="entry name" value="Immunoglobulins"/>
    <property type="match status" value="1"/>
</dbReference>
<dbReference type="Pfam" id="PF07686">
    <property type="entry name" value="V-set"/>
    <property type="match status" value="1"/>
</dbReference>
<evidence type="ECO:0000259" key="1">
    <source>
        <dbReference type="PROSITE" id="PS50835"/>
    </source>
</evidence>
<dbReference type="InterPro" id="IPR013783">
    <property type="entry name" value="Ig-like_fold"/>
</dbReference>
<evidence type="ECO:0000313" key="2">
    <source>
        <dbReference type="Ensembl" id="ENSXETP00000088971"/>
    </source>
</evidence>
<reference evidence="2" key="2">
    <citation type="submission" date="2020-05" db="UniProtKB">
        <authorList>
            <consortium name="Ensembl"/>
        </authorList>
    </citation>
    <scope>IDENTIFICATION</scope>
</reference>
<dbReference type="AlphaFoldDB" id="A0A6I8RV79"/>
<name>A0A6I8RV79_XENTR</name>
<feature type="domain" description="Ig-like" evidence="1">
    <location>
        <begin position="9"/>
        <end position="130"/>
    </location>
</feature>
<dbReference type="SUPFAM" id="SSF48726">
    <property type="entry name" value="Immunoglobulin"/>
    <property type="match status" value="1"/>
</dbReference>
<dbReference type="InterPro" id="IPR050150">
    <property type="entry name" value="IgV_Light_Chain"/>
</dbReference>